<dbReference type="Proteomes" id="UP001596106">
    <property type="component" value="Unassembled WGS sequence"/>
</dbReference>
<dbReference type="RefSeq" id="WP_379846998.1">
    <property type="nucleotide sequence ID" value="NZ_JBHSMA010000004.1"/>
</dbReference>
<sequence>MKNLIPIKSPQLLIKPLDDQHFYVVNCAYPNSLRLLNRAQYEILAAIDNRTSIIALSDQLAISSEKLEEFLSLLAQTEIIRFDHHFSIPQRPSSPKSLNFWIHTTNRCNLTCSYCYISTLNTTAGMSDSTRQQLLNKMVETVQKRKINSIKLRLAGGEPLSQFKAWKGFIPQAQKVLREEGCQLECAFITNLTILTDEILEFSKAYHISYGISVDGLDEDHDRTRTFKSGTGSFSLIDRNLRTLLAHQIPVSTNTVVTNHNLAGLPRLTRYLIDLDVPFRYSIVKGEAIDAQLLEKYLSESYMIMKNAIGQGWRFSRRHQFYDLKPSELGFQTCASGFSGGAIYVDGTVNYCHVHFGDQTELSHNLFNMDMDLVDMIEQGSHYEDMKSNDCQTCRYKSVCTSGCPVYRVGGKDPQCSLYHRFIPMIYELQARERLKLLQDYRMIAQQGDAVLS</sequence>
<comment type="caution">
    <text evidence="8">The sequence shown here is derived from an EMBL/GenBank/DDBJ whole genome shotgun (WGS) entry which is preliminary data.</text>
</comment>
<dbReference type="CDD" id="cd01335">
    <property type="entry name" value="Radical_SAM"/>
    <property type="match status" value="1"/>
</dbReference>
<keyword evidence="9" id="KW-1185">Reference proteome</keyword>
<reference evidence="9" key="1">
    <citation type="journal article" date="2019" name="Int. J. Syst. Evol. Microbiol.">
        <title>The Global Catalogue of Microorganisms (GCM) 10K type strain sequencing project: providing services to taxonomists for standard genome sequencing and annotation.</title>
        <authorList>
            <consortium name="The Broad Institute Genomics Platform"/>
            <consortium name="The Broad Institute Genome Sequencing Center for Infectious Disease"/>
            <person name="Wu L."/>
            <person name="Ma J."/>
        </authorList>
    </citation>
    <scope>NUCLEOTIDE SEQUENCE [LARGE SCALE GENOMIC DNA]</scope>
    <source>
        <strain evidence="9">CCUG 55250</strain>
    </source>
</reference>
<evidence type="ECO:0000313" key="9">
    <source>
        <dbReference type="Proteomes" id="UP001596106"/>
    </source>
</evidence>
<dbReference type="PANTHER" id="PTHR43273:SF3">
    <property type="entry name" value="ANAEROBIC SULFATASE-MATURATING ENZYME HOMOLOG ASLB-RELATED"/>
    <property type="match status" value="1"/>
</dbReference>
<dbReference type="InterPro" id="IPR058240">
    <property type="entry name" value="rSAM_sf"/>
</dbReference>
<dbReference type="SUPFAM" id="SSF102114">
    <property type="entry name" value="Radical SAM enzymes"/>
    <property type="match status" value="1"/>
</dbReference>
<dbReference type="SFLD" id="SFLDG01384">
    <property type="entry name" value="thioether_bond_formation_requi"/>
    <property type="match status" value="1"/>
</dbReference>
<evidence type="ECO:0000313" key="8">
    <source>
        <dbReference type="EMBL" id="MFC5410863.1"/>
    </source>
</evidence>
<organism evidence="8 9">
    <name type="scientific">Larkinella bovis</name>
    <dbReference type="NCBI Taxonomy" id="683041"/>
    <lineage>
        <taxon>Bacteria</taxon>
        <taxon>Pseudomonadati</taxon>
        <taxon>Bacteroidota</taxon>
        <taxon>Cytophagia</taxon>
        <taxon>Cytophagales</taxon>
        <taxon>Spirosomataceae</taxon>
        <taxon>Larkinella</taxon>
    </lineage>
</organism>
<dbReference type="SFLD" id="SFLDG01067">
    <property type="entry name" value="SPASM/twitch_domain_containing"/>
    <property type="match status" value="1"/>
</dbReference>
<evidence type="ECO:0000256" key="3">
    <source>
        <dbReference type="ARBA" id="ARBA00022723"/>
    </source>
</evidence>
<gene>
    <name evidence="8" type="ORF">ACFPMF_16205</name>
</gene>
<keyword evidence="5" id="KW-0411">Iron-sulfur</keyword>
<evidence type="ECO:0000256" key="6">
    <source>
        <dbReference type="ARBA" id="ARBA00023601"/>
    </source>
</evidence>
<dbReference type="SFLD" id="SFLDS00029">
    <property type="entry name" value="Radical_SAM"/>
    <property type="match status" value="1"/>
</dbReference>
<protein>
    <submittedName>
        <fullName evidence="8">Radical SAM protein</fullName>
    </submittedName>
</protein>
<evidence type="ECO:0000259" key="7">
    <source>
        <dbReference type="PROSITE" id="PS51918"/>
    </source>
</evidence>
<comment type="similarity">
    <text evidence="6">Belongs to the radical SAM superfamily. Anaerobic sulfatase-maturating enzyme family.</text>
</comment>
<dbReference type="PROSITE" id="PS51918">
    <property type="entry name" value="RADICAL_SAM"/>
    <property type="match status" value="1"/>
</dbReference>
<dbReference type="InterPro" id="IPR007197">
    <property type="entry name" value="rSAM"/>
</dbReference>
<proteinExistence type="inferred from homology"/>
<dbReference type="EMBL" id="JBHSMA010000004">
    <property type="protein sequence ID" value="MFC5410863.1"/>
    <property type="molecule type" value="Genomic_DNA"/>
</dbReference>
<keyword evidence="4" id="KW-0408">Iron</keyword>
<dbReference type="InterPro" id="IPR023867">
    <property type="entry name" value="Sulphatase_maturase_rSAM"/>
</dbReference>
<dbReference type="InterPro" id="IPR023885">
    <property type="entry name" value="4Fe4S-binding_SPASM_dom"/>
</dbReference>
<dbReference type="PANTHER" id="PTHR43273">
    <property type="entry name" value="ANAEROBIC SULFATASE-MATURATING ENZYME HOMOLOG ASLB-RELATED"/>
    <property type="match status" value="1"/>
</dbReference>
<name>A0ABW0IBS0_9BACT</name>
<keyword evidence="3" id="KW-0479">Metal-binding</keyword>
<keyword evidence="2" id="KW-0949">S-adenosyl-L-methionine</keyword>
<evidence type="ECO:0000256" key="4">
    <source>
        <dbReference type="ARBA" id="ARBA00023004"/>
    </source>
</evidence>
<evidence type="ECO:0000256" key="2">
    <source>
        <dbReference type="ARBA" id="ARBA00022691"/>
    </source>
</evidence>
<comment type="cofactor">
    <cofactor evidence="1">
        <name>[4Fe-4S] cluster</name>
        <dbReference type="ChEBI" id="CHEBI:49883"/>
    </cofactor>
</comment>
<dbReference type="NCBIfam" id="TIGR04085">
    <property type="entry name" value="rSAM_more_4Fe4S"/>
    <property type="match status" value="1"/>
</dbReference>
<evidence type="ECO:0000256" key="5">
    <source>
        <dbReference type="ARBA" id="ARBA00023014"/>
    </source>
</evidence>
<evidence type="ECO:0000256" key="1">
    <source>
        <dbReference type="ARBA" id="ARBA00001966"/>
    </source>
</evidence>
<accession>A0ABW0IBS0</accession>
<dbReference type="InterPro" id="IPR013785">
    <property type="entry name" value="Aldolase_TIM"/>
</dbReference>
<dbReference type="Pfam" id="PF04055">
    <property type="entry name" value="Radical_SAM"/>
    <property type="match status" value="1"/>
</dbReference>
<dbReference type="SFLD" id="SFLDG01386">
    <property type="entry name" value="main_SPASM_domain-containing"/>
    <property type="match status" value="1"/>
</dbReference>
<feature type="domain" description="Radical SAM core" evidence="7">
    <location>
        <begin position="94"/>
        <end position="316"/>
    </location>
</feature>
<dbReference type="Gene3D" id="3.20.20.70">
    <property type="entry name" value="Aldolase class I"/>
    <property type="match status" value="1"/>
</dbReference>